<dbReference type="SFLD" id="SFLDG01017">
    <property type="entry name" value="Polyprenyl_Transferase_Like"/>
    <property type="match status" value="1"/>
</dbReference>
<sequence>MANFQEWAKSHQQSVEEYLQVWLSDQLNGAPKILKEAMLYSLMAGGKRVRPLLVFAAVEALGGNSHQALPAAAAVECVHTYSLIHDDLPAMDDDDLRRGKPTSHKVFGEALAILAGDALLTLAFEILAKDYSSNPAPVLALALGAGPIGMVGGQVLDLIADGQIADAECDRDKNDQLFLKNIQTRKTGALFLASVRLGYEVACLEMSQIEEYWQNLEIYGNSFGQAFQITDDLLDLHSDEQTAGKKTKKDAGRGKLTYPGLIGIEQSELEAEKHFNRGLKAIEVFGEKASPLKDLLLALRNRKK</sequence>
<keyword evidence="3 7" id="KW-0808">Transferase</keyword>
<organism evidence="8 9">
    <name type="scientific">Telmatocola sphagniphila</name>
    <dbReference type="NCBI Taxonomy" id="1123043"/>
    <lineage>
        <taxon>Bacteria</taxon>
        <taxon>Pseudomonadati</taxon>
        <taxon>Planctomycetota</taxon>
        <taxon>Planctomycetia</taxon>
        <taxon>Gemmatales</taxon>
        <taxon>Gemmataceae</taxon>
    </lineage>
</organism>
<evidence type="ECO:0000313" key="8">
    <source>
        <dbReference type="EMBL" id="QVL33315.1"/>
    </source>
</evidence>
<dbReference type="NCBIfam" id="NF045485">
    <property type="entry name" value="FPPsyn"/>
    <property type="match status" value="1"/>
</dbReference>
<keyword evidence="9" id="KW-1185">Reference proteome</keyword>
<reference evidence="8" key="1">
    <citation type="submission" date="2021-05" db="EMBL/GenBank/DDBJ databases">
        <title>Complete genome sequence of the cellulolytic planctomycete Telmatocola sphagniphila SP2T and characterization of the first cellulase from planctomycetes.</title>
        <authorList>
            <person name="Rakitin A.L."/>
            <person name="Beletsky A.V."/>
            <person name="Naumoff D.G."/>
            <person name="Kulichevskaya I.S."/>
            <person name="Mardanov A.V."/>
            <person name="Ravin N.V."/>
            <person name="Dedysh S.N."/>
        </authorList>
    </citation>
    <scope>NUCLEOTIDE SEQUENCE</scope>
    <source>
        <strain evidence="8">SP2T</strain>
    </source>
</reference>
<dbReference type="PROSITE" id="PS00723">
    <property type="entry name" value="POLYPRENYL_SYNTHASE_1"/>
    <property type="match status" value="1"/>
</dbReference>
<dbReference type="SFLD" id="SFLDS00005">
    <property type="entry name" value="Isoprenoid_Synthase_Type_I"/>
    <property type="match status" value="1"/>
</dbReference>
<dbReference type="InterPro" id="IPR053378">
    <property type="entry name" value="Prenyl_diphosphate_synthase"/>
</dbReference>
<dbReference type="PANTHER" id="PTHR43281:SF1">
    <property type="entry name" value="FARNESYL DIPHOSPHATE SYNTHASE"/>
    <property type="match status" value="1"/>
</dbReference>
<dbReference type="KEGG" id="tsph:KIH39_05210"/>
<dbReference type="InterPro" id="IPR033749">
    <property type="entry name" value="Polyprenyl_synt_CS"/>
</dbReference>
<dbReference type="InterPro" id="IPR008949">
    <property type="entry name" value="Isoprenoid_synthase_dom_sf"/>
</dbReference>
<comment type="cofactor">
    <cofactor evidence="1">
        <name>Mg(2+)</name>
        <dbReference type="ChEBI" id="CHEBI:18420"/>
    </cofactor>
</comment>
<dbReference type="Gene3D" id="1.10.600.10">
    <property type="entry name" value="Farnesyl Diphosphate Synthase"/>
    <property type="match status" value="1"/>
</dbReference>
<dbReference type="EMBL" id="CP074694">
    <property type="protein sequence ID" value="QVL33315.1"/>
    <property type="molecule type" value="Genomic_DNA"/>
</dbReference>
<dbReference type="GO" id="GO:0016114">
    <property type="term" value="P:terpenoid biosynthetic process"/>
    <property type="evidence" value="ECO:0007669"/>
    <property type="project" value="UniProtKB-ARBA"/>
</dbReference>
<name>A0A8E6B720_9BACT</name>
<dbReference type="Pfam" id="PF00348">
    <property type="entry name" value="polyprenyl_synt"/>
    <property type="match status" value="1"/>
</dbReference>
<protein>
    <submittedName>
        <fullName evidence="8">Polyprenyl synthetase family protein</fullName>
    </submittedName>
</protein>
<evidence type="ECO:0000256" key="2">
    <source>
        <dbReference type="ARBA" id="ARBA00006706"/>
    </source>
</evidence>
<evidence type="ECO:0000256" key="5">
    <source>
        <dbReference type="ARBA" id="ARBA00022842"/>
    </source>
</evidence>
<dbReference type="GO" id="GO:0046872">
    <property type="term" value="F:metal ion binding"/>
    <property type="evidence" value="ECO:0007669"/>
    <property type="project" value="UniProtKB-KW"/>
</dbReference>
<dbReference type="GO" id="GO:0004659">
    <property type="term" value="F:prenyltransferase activity"/>
    <property type="evidence" value="ECO:0007669"/>
    <property type="project" value="InterPro"/>
</dbReference>
<proteinExistence type="inferred from homology"/>
<evidence type="ECO:0000256" key="7">
    <source>
        <dbReference type="RuleBase" id="RU004466"/>
    </source>
</evidence>
<comment type="similarity">
    <text evidence="2 7">Belongs to the FPP/GGPP synthase family.</text>
</comment>
<dbReference type="Proteomes" id="UP000676194">
    <property type="component" value="Chromosome"/>
</dbReference>
<evidence type="ECO:0000256" key="4">
    <source>
        <dbReference type="ARBA" id="ARBA00022723"/>
    </source>
</evidence>
<keyword evidence="5" id="KW-0460">Magnesium</keyword>
<evidence type="ECO:0000313" key="9">
    <source>
        <dbReference type="Proteomes" id="UP000676194"/>
    </source>
</evidence>
<dbReference type="AlphaFoldDB" id="A0A8E6B720"/>
<keyword evidence="6" id="KW-0414">Isoprene biosynthesis</keyword>
<dbReference type="RefSeq" id="WP_213498205.1">
    <property type="nucleotide sequence ID" value="NZ_CP074694.1"/>
</dbReference>
<dbReference type="SUPFAM" id="SSF48576">
    <property type="entry name" value="Terpenoid synthases"/>
    <property type="match status" value="1"/>
</dbReference>
<dbReference type="CDD" id="cd00685">
    <property type="entry name" value="Trans_IPPS_HT"/>
    <property type="match status" value="1"/>
</dbReference>
<evidence type="ECO:0000256" key="1">
    <source>
        <dbReference type="ARBA" id="ARBA00001946"/>
    </source>
</evidence>
<evidence type="ECO:0000256" key="3">
    <source>
        <dbReference type="ARBA" id="ARBA00022679"/>
    </source>
</evidence>
<keyword evidence="4" id="KW-0479">Metal-binding</keyword>
<dbReference type="PANTHER" id="PTHR43281">
    <property type="entry name" value="FARNESYL DIPHOSPHATE SYNTHASE"/>
    <property type="match status" value="1"/>
</dbReference>
<dbReference type="GO" id="GO:0005737">
    <property type="term" value="C:cytoplasm"/>
    <property type="evidence" value="ECO:0007669"/>
    <property type="project" value="UniProtKB-ARBA"/>
</dbReference>
<dbReference type="PROSITE" id="PS00444">
    <property type="entry name" value="POLYPRENYL_SYNTHASE_2"/>
    <property type="match status" value="1"/>
</dbReference>
<gene>
    <name evidence="8" type="ORF">KIH39_05210</name>
</gene>
<evidence type="ECO:0000256" key="6">
    <source>
        <dbReference type="ARBA" id="ARBA00023229"/>
    </source>
</evidence>
<dbReference type="FunFam" id="1.10.600.10:FF:000001">
    <property type="entry name" value="Geranylgeranyl diphosphate synthase"/>
    <property type="match status" value="1"/>
</dbReference>
<dbReference type="InterPro" id="IPR000092">
    <property type="entry name" value="Polyprenyl_synt"/>
</dbReference>
<accession>A0A8E6B720</accession>